<feature type="transmembrane region" description="Helical" evidence="7">
    <location>
        <begin position="164"/>
        <end position="185"/>
    </location>
</feature>
<evidence type="ECO:0000256" key="7">
    <source>
        <dbReference type="SAM" id="Phobius"/>
    </source>
</evidence>
<dbReference type="GO" id="GO:0005886">
    <property type="term" value="C:plasma membrane"/>
    <property type="evidence" value="ECO:0007669"/>
    <property type="project" value="UniProtKB-SubCell"/>
</dbReference>
<dbReference type="PANTHER" id="PTHR30012:SF0">
    <property type="entry name" value="TYPE II SECRETION SYSTEM PROTEIN F-RELATED"/>
    <property type="match status" value="1"/>
</dbReference>
<reference evidence="9 10" key="1">
    <citation type="journal article" date="2012" name="Appl. Environ. Microbiol.">
        <title>Draft genome sequence of a psychrotolerant sulfur-oxidizing bacterium, Sulfuricella denitrificans skB26, and proteomic insights into cold adaptation.</title>
        <authorList>
            <person name="Watanabe T."/>
            <person name="Kojima H."/>
            <person name="Fukui M."/>
        </authorList>
    </citation>
    <scope>NUCLEOTIDE SEQUENCE [LARGE SCALE GENOMIC DNA]</scope>
    <source>
        <strain evidence="10">skB26</strain>
    </source>
</reference>
<dbReference type="Gene3D" id="1.20.81.30">
    <property type="entry name" value="Type II secretion system (T2SS), domain F"/>
    <property type="match status" value="2"/>
</dbReference>
<organism evidence="9 10">
    <name type="scientific">Sulfuricella denitrificans (strain DSM 22764 / NBRC 105220 / skB26)</name>
    <dbReference type="NCBI Taxonomy" id="1163617"/>
    <lineage>
        <taxon>Bacteria</taxon>
        <taxon>Pseudomonadati</taxon>
        <taxon>Pseudomonadota</taxon>
        <taxon>Betaproteobacteria</taxon>
        <taxon>Nitrosomonadales</taxon>
        <taxon>Sulfuricellaceae</taxon>
        <taxon>Sulfuricella</taxon>
    </lineage>
</organism>
<feature type="domain" description="Type II secretion system protein GspF" evidence="8">
    <location>
        <begin position="63"/>
        <end position="186"/>
    </location>
</feature>
<accession>S6B874</accession>
<sequence length="396" mass="43977">MRYEVKALRDGDIVAKLALDATNAQDARTQAREQGYEVLSVRSLGGLHLSLESRQEKFPLLLFSQELLALLNAGLSLMEAIQTLAVKETRPDARKVLDQVIAGLYEGRNLSAALERFPTAFPALYVATVRASERSSGLPEALSRYVEYQSQLDLVRKKLISASIYPVLLISVGLLVTLFLLIYVVPKFSKIYQSVGTDLPFLSKLLIQWGSLLEKNGLLLAIATASIIGAGIYWLRRPATRKWIVSMLWLIPQLGERMKIYQLARFYRTLGMLLRAGLPIVTAMEMAAGLLPPVLQAPLAGAALNISEGRPVSHAMEANQLTTPVAQRMLLVGERTGKMGEMMDNIAAFYDNEMARFVEWFTRLFEPLLMIVIGLIIGLIVILLYMPIFELAGNIQ</sequence>
<dbReference type="AlphaFoldDB" id="S6B874"/>
<proteinExistence type="inferred from homology"/>
<dbReference type="RefSeq" id="WP_009207432.1">
    <property type="nucleotide sequence ID" value="NC_022357.1"/>
</dbReference>
<feature type="transmembrane region" description="Helical" evidence="7">
    <location>
        <begin position="364"/>
        <end position="388"/>
    </location>
</feature>
<evidence type="ECO:0000256" key="5">
    <source>
        <dbReference type="ARBA" id="ARBA00022989"/>
    </source>
</evidence>
<keyword evidence="3" id="KW-1003">Cell membrane</keyword>
<dbReference type="PRINTS" id="PR00812">
    <property type="entry name" value="BCTERIALGSPF"/>
</dbReference>
<dbReference type="eggNOG" id="COG1459">
    <property type="taxonomic scope" value="Bacteria"/>
</dbReference>
<dbReference type="InterPro" id="IPR042094">
    <property type="entry name" value="T2SS_GspF_sf"/>
</dbReference>
<dbReference type="OrthoDB" id="9805682at2"/>
<dbReference type="InterPro" id="IPR003004">
    <property type="entry name" value="GspF/PilC"/>
</dbReference>
<comment type="subcellular location">
    <subcellularLocation>
        <location evidence="1">Cell membrane</location>
        <topology evidence="1">Multi-pass membrane protein</topology>
    </subcellularLocation>
</comment>
<evidence type="ECO:0000259" key="8">
    <source>
        <dbReference type="Pfam" id="PF00482"/>
    </source>
</evidence>
<feature type="domain" description="Type II secretion system protein GspF" evidence="8">
    <location>
        <begin position="266"/>
        <end position="387"/>
    </location>
</feature>
<evidence type="ECO:0000256" key="4">
    <source>
        <dbReference type="ARBA" id="ARBA00022692"/>
    </source>
</evidence>
<dbReference type="EMBL" id="AP013066">
    <property type="protein sequence ID" value="BAN36607.1"/>
    <property type="molecule type" value="Genomic_DNA"/>
</dbReference>
<comment type="similarity">
    <text evidence="2">Belongs to the GSP F family.</text>
</comment>
<dbReference type="STRING" id="1163617.SCD_n02808"/>
<evidence type="ECO:0000313" key="9">
    <source>
        <dbReference type="EMBL" id="BAN36607.1"/>
    </source>
</evidence>
<gene>
    <name evidence="9" type="ORF">SCD_n02808</name>
</gene>
<keyword evidence="4 7" id="KW-0812">Transmembrane</keyword>
<dbReference type="HOGENOM" id="CLU_035032_0_1_4"/>
<keyword evidence="5 7" id="KW-1133">Transmembrane helix</keyword>
<dbReference type="KEGG" id="sdr:SCD_n02808"/>
<protein>
    <submittedName>
        <fullName evidence="9">Type II secretion system F domain protein</fullName>
    </submittedName>
</protein>
<evidence type="ECO:0000256" key="1">
    <source>
        <dbReference type="ARBA" id="ARBA00004651"/>
    </source>
</evidence>
<evidence type="ECO:0000313" key="10">
    <source>
        <dbReference type="Proteomes" id="UP000015559"/>
    </source>
</evidence>
<dbReference type="Pfam" id="PF00482">
    <property type="entry name" value="T2SSF"/>
    <property type="match status" value="2"/>
</dbReference>
<dbReference type="PANTHER" id="PTHR30012">
    <property type="entry name" value="GENERAL SECRETION PATHWAY PROTEIN"/>
    <property type="match status" value="1"/>
</dbReference>
<name>S6B874_SULDS</name>
<dbReference type="InterPro" id="IPR018076">
    <property type="entry name" value="T2SS_GspF_dom"/>
</dbReference>
<dbReference type="Proteomes" id="UP000015559">
    <property type="component" value="Chromosome"/>
</dbReference>
<keyword evidence="10" id="KW-1185">Reference proteome</keyword>
<evidence type="ECO:0000256" key="2">
    <source>
        <dbReference type="ARBA" id="ARBA00005745"/>
    </source>
</evidence>
<evidence type="ECO:0000256" key="6">
    <source>
        <dbReference type="ARBA" id="ARBA00023136"/>
    </source>
</evidence>
<evidence type="ECO:0000256" key="3">
    <source>
        <dbReference type="ARBA" id="ARBA00022475"/>
    </source>
</evidence>
<feature type="transmembrane region" description="Helical" evidence="7">
    <location>
        <begin position="217"/>
        <end position="235"/>
    </location>
</feature>
<keyword evidence="6 7" id="KW-0472">Membrane</keyword>